<reference evidence="2 3" key="1">
    <citation type="submission" date="2019-10" db="EMBL/GenBank/DDBJ databases">
        <title>New species of Slilvanegrellaceae.</title>
        <authorList>
            <person name="Pitt A."/>
            <person name="Hahn M.W."/>
        </authorList>
    </citation>
    <scope>NUCLEOTIDE SEQUENCE [LARGE SCALE GENOMIC DNA]</scope>
    <source>
        <strain evidence="2 3">SP-Ram-0.45-NSY-1</strain>
    </source>
</reference>
<evidence type="ECO:0000313" key="3">
    <source>
        <dbReference type="Proteomes" id="UP000437748"/>
    </source>
</evidence>
<proteinExistence type="predicted"/>
<keyword evidence="3" id="KW-1185">Reference proteome</keyword>
<dbReference type="EMBL" id="WFLM01000001">
    <property type="protein sequence ID" value="KAB8041016.1"/>
    <property type="molecule type" value="Genomic_DNA"/>
</dbReference>
<dbReference type="OrthoDB" id="5295472at2"/>
<gene>
    <name evidence="2" type="ORF">GCL60_03520</name>
</gene>
<sequence>MKLIKNILKILFFIFYPIFCYSIEITLNGSYANSYSTSYQYTKTSYGLDIGFPLNQFMELNSGQTYTNEIYTYTDDYKKYLISKGNILPAGNLTQEYDTTDSYANLSIGLFNYYFSPSIYGGVLNRKSKFKDYFGQVSEEETPLTWDAGAALSIRMGRHFKLKITYRISPSGVSSPSGSPYYDNSYWGGITLSF</sequence>
<feature type="transmembrane region" description="Helical" evidence="1">
    <location>
        <begin position="7"/>
        <end position="27"/>
    </location>
</feature>
<dbReference type="RefSeq" id="WP_153418539.1">
    <property type="nucleotide sequence ID" value="NZ_WFLM01000001.1"/>
</dbReference>
<keyword evidence="1" id="KW-1133">Transmembrane helix</keyword>
<accession>A0A6N6W009</accession>
<dbReference type="AlphaFoldDB" id="A0A6N6W009"/>
<evidence type="ECO:0008006" key="4">
    <source>
        <dbReference type="Google" id="ProtNLM"/>
    </source>
</evidence>
<evidence type="ECO:0000313" key="2">
    <source>
        <dbReference type="EMBL" id="KAB8041016.1"/>
    </source>
</evidence>
<dbReference type="Proteomes" id="UP000437748">
    <property type="component" value="Unassembled WGS sequence"/>
</dbReference>
<keyword evidence="1" id="KW-0812">Transmembrane</keyword>
<comment type="caution">
    <text evidence="2">The sequence shown here is derived from an EMBL/GenBank/DDBJ whole genome shotgun (WGS) entry which is preliminary data.</text>
</comment>
<organism evidence="2 3">
    <name type="scientific">Silvanigrella paludirubra</name>
    <dbReference type="NCBI Taxonomy" id="2499159"/>
    <lineage>
        <taxon>Bacteria</taxon>
        <taxon>Pseudomonadati</taxon>
        <taxon>Bdellovibrionota</taxon>
        <taxon>Oligoflexia</taxon>
        <taxon>Silvanigrellales</taxon>
        <taxon>Silvanigrellaceae</taxon>
        <taxon>Silvanigrella</taxon>
    </lineage>
</organism>
<keyword evidence="1" id="KW-0472">Membrane</keyword>
<name>A0A6N6W009_9BACT</name>
<protein>
    <recommendedName>
        <fullName evidence="4">Outer membrane beta-barrel protein</fullName>
    </recommendedName>
</protein>
<evidence type="ECO:0000256" key="1">
    <source>
        <dbReference type="SAM" id="Phobius"/>
    </source>
</evidence>